<keyword evidence="7" id="KW-0010">Activator</keyword>
<dbReference type="CDD" id="cd20554">
    <property type="entry name" value="CYCLIN_TFIIIB90_rpt2"/>
    <property type="match status" value="1"/>
</dbReference>
<dbReference type="Gene3D" id="2.20.25.10">
    <property type="match status" value="1"/>
</dbReference>
<dbReference type="PANTHER" id="PTHR11618:SF4">
    <property type="entry name" value="TRANSCRIPTION FACTOR IIIB 90 KDA SUBUNIT"/>
    <property type="match status" value="1"/>
</dbReference>
<sequence>MGVCSNCSSSDFAEDTAQGAVYCTTCGMVQEENAIVASLNFNTEGPKATLNGQIVGIDSRNVGTGFVDSSYYIKNTISGICASLGLGIDHVECSFRWYKLLLQYNLSKGKSILYTLSACIYIVCRQEKTPHMLMDFSNALHIDVFKIGKSFLKITSMLGIEIPLIDPSLYMPRFVSRLRFESSEVLGLSLRLISRMKRDWIVVGRRPNNLCGAALLIASRIVGEERSIYEIAKIVHVSVSTINKRLKEIGDTESANLSIEEFNATWIEKEEDPPSVKVKRMEMAKKQECESGSSEMIPYSTPQSSVDSEALSDSEEIERNILSPEESKRREIVWEEMYGEFMREREKRAKSSVKKGKRRRRNEEFGSIVEAFRSLDKKISGKLNYQAIESIFDKL</sequence>
<reference evidence="15 17" key="2">
    <citation type="submission" date="2023-02" db="EMBL/GenBank/DDBJ databases">
        <title>Encephalitozoon hellem ATCC 50451 complete genome.</title>
        <authorList>
            <person name="Mascarenhas dos Santos A.C."/>
            <person name="Julian A.T."/>
            <person name="Pombert J.-F."/>
        </authorList>
    </citation>
    <scope>NUCLEOTIDE SEQUENCE [LARGE SCALE GENOMIC DNA]</scope>
    <source>
        <strain evidence="15 17">ATCC 50451</strain>
    </source>
</reference>
<feature type="region of interest" description="Disordered" evidence="12">
    <location>
        <begin position="289"/>
        <end position="317"/>
    </location>
</feature>
<dbReference type="InterPro" id="IPR013763">
    <property type="entry name" value="Cyclin-like_dom"/>
</dbReference>
<evidence type="ECO:0000256" key="10">
    <source>
        <dbReference type="ARBA" id="ARBA00031009"/>
    </source>
</evidence>
<evidence type="ECO:0000313" key="14">
    <source>
        <dbReference type="EMBL" id="UTX43146.1"/>
    </source>
</evidence>
<evidence type="ECO:0000256" key="5">
    <source>
        <dbReference type="ARBA" id="ARBA00022833"/>
    </source>
</evidence>
<protein>
    <recommendedName>
        <fullName evidence="10">B-related factor 1</fullName>
    </recommendedName>
</protein>
<evidence type="ECO:0000313" key="17">
    <source>
        <dbReference type="Proteomes" id="UP001217963"/>
    </source>
</evidence>
<dbReference type="Proteomes" id="UP001217963">
    <property type="component" value="Chromosome V"/>
</dbReference>
<organism evidence="14 16">
    <name type="scientific">Encephalitozoon hellem</name>
    <name type="common">Microsporidian parasite</name>
    <dbReference type="NCBI Taxonomy" id="27973"/>
    <lineage>
        <taxon>Eukaryota</taxon>
        <taxon>Fungi</taxon>
        <taxon>Fungi incertae sedis</taxon>
        <taxon>Microsporidia</taxon>
        <taxon>Unikaryonidae</taxon>
        <taxon>Encephalitozoon</taxon>
    </lineage>
</organism>
<dbReference type="OrthoDB" id="511529at2759"/>
<keyword evidence="3" id="KW-0479">Metal-binding</keyword>
<accession>A0A9Q9F9B8</accession>
<evidence type="ECO:0000256" key="11">
    <source>
        <dbReference type="PROSITE-ProRule" id="PRU00469"/>
    </source>
</evidence>
<evidence type="ECO:0000256" key="9">
    <source>
        <dbReference type="ARBA" id="ARBA00023242"/>
    </source>
</evidence>
<evidence type="ECO:0000256" key="2">
    <source>
        <dbReference type="ARBA" id="ARBA00010857"/>
    </source>
</evidence>
<dbReference type="Gene3D" id="1.20.5.650">
    <property type="entry name" value="Single helix bin"/>
    <property type="match status" value="1"/>
</dbReference>
<dbReference type="GO" id="GO:0008270">
    <property type="term" value="F:zinc ion binding"/>
    <property type="evidence" value="ECO:0007669"/>
    <property type="project" value="UniProtKB-KW"/>
</dbReference>
<dbReference type="GO" id="GO:0001006">
    <property type="term" value="F:RNA polymerase III type 3 promoter sequence-specific DNA binding"/>
    <property type="evidence" value="ECO:0007669"/>
    <property type="project" value="TreeGrafter"/>
</dbReference>
<keyword evidence="4 11" id="KW-0863">Zinc-finger</keyword>
<dbReference type="GO" id="GO:0005634">
    <property type="term" value="C:nucleus"/>
    <property type="evidence" value="ECO:0007669"/>
    <property type="project" value="UniProtKB-SubCell"/>
</dbReference>
<dbReference type="AlphaFoldDB" id="A0A9Q9F9B8"/>
<dbReference type="Pfam" id="PF00382">
    <property type="entry name" value="TFIIB"/>
    <property type="match status" value="2"/>
</dbReference>
<keyword evidence="8" id="KW-0804">Transcription</keyword>
<evidence type="ECO:0000256" key="1">
    <source>
        <dbReference type="ARBA" id="ARBA00004123"/>
    </source>
</evidence>
<dbReference type="SUPFAM" id="SSF57783">
    <property type="entry name" value="Zinc beta-ribbon"/>
    <property type="match status" value="1"/>
</dbReference>
<dbReference type="SMART" id="SM00385">
    <property type="entry name" value="CYCLIN"/>
    <property type="match status" value="2"/>
</dbReference>
<dbReference type="Gene3D" id="1.10.472.10">
    <property type="entry name" value="Cyclin-like"/>
    <property type="match status" value="2"/>
</dbReference>
<dbReference type="PRINTS" id="PR00685">
    <property type="entry name" value="TIFACTORIIB"/>
</dbReference>
<reference evidence="14" key="1">
    <citation type="submission" date="2021-05" db="EMBL/GenBank/DDBJ databases">
        <title>Encephalitozoon hellem ATCC 50604 Complete Genome.</title>
        <authorList>
            <person name="Mascarenhas dos Santos A.C."/>
            <person name="Julian A.T."/>
            <person name="Pombert J.-F."/>
        </authorList>
    </citation>
    <scope>NUCLEOTIDE SEQUENCE</scope>
    <source>
        <strain evidence="14">ATCC 50604</strain>
    </source>
</reference>
<dbReference type="Pfam" id="PF07741">
    <property type="entry name" value="BRF1"/>
    <property type="match status" value="1"/>
</dbReference>
<name>A0A9Q9F9B8_ENCHE</name>
<dbReference type="EMBL" id="CP075151">
    <property type="protein sequence ID" value="UTX43146.1"/>
    <property type="molecule type" value="Genomic_DNA"/>
</dbReference>
<dbReference type="PROSITE" id="PS51134">
    <property type="entry name" value="ZF_TFIIB"/>
    <property type="match status" value="1"/>
</dbReference>
<gene>
    <name evidence="14" type="ORF">GPU96_05g08850</name>
    <name evidence="15" type="ORF">PFJ87_05g00710</name>
</gene>
<dbReference type="Proteomes" id="UP001059546">
    <property type="component" value="Chromosome V"/>
</dbReference>
<dbReference type="InterPro" id="IPR011665">
    <property type="entry name" value="BRF1_TBP-bd_dom"/>
</dbReference>
<dbReference type="Pfam" id="PF08271">
    <property type="entry name" value="Zn_Ribbon_TF"/>
    <property type="match status" value="1"/>
</dbReference>
<dbReference type="PANTHER" id="PTHR11618">
    <property type="entry name" value="TRANSCRIPTION INITIATION FACTOR IIB-RELATED"/>
    <property type="match status" value="1"/>
</dbReference>
<dbReference type="GO" id="GO:0070897">
    <property type="term" value="P:transcription preinitiation complex assembly"/>
    <property type="evidence" value="ECO:0007669"/>
    <property type="project" value="InterPro"/>
</dbReference>
<evidence type="ECO:0000256" key="6">
    <source>
        <dbReference type="ARBA" id="ARBA00023015"/>
    </source>
</evidence>
<keyword evidence="17" id="KW-1185">Reference proteome</keyword>
<dbReference type="GO" id="GO:0017025">
    <property type="term" value="F:TBP-class protein binding"/>
    <property type="evidence" value="ECO:0007669"/>
    <property type="project" value="InterPro"/>
</dbReference>
<dbReference type="InterPro" id="IPR036915">
    <property type="entry name" value="Cyclin-like_sf"/>
</dbReference>
<feature type="compositionally biased region" description="Polar residues" evidence="12">
    <location>
        <begin position="290"/>
        <end position="307"/>
    </location>
</feature>
<keyword evidence="5" id="KW-0862">Zinc</keyword>
<comment type="similarity">
    <text evidence="2">Belongs to the TFIIB family.</text>
</comment>
<comment type="subcellular location">
    <subcellularLocation>
        <location evidence="1">Nucleus</location>
    </subcellularLocation>
</comment>
<evidence type="ECO:0000256" key="4">
    <source>
        <dbReference type="ARBA" id="ARBA00022771"/>
    </source>
</evidence>
<proteinExistence type="inferred from homology"/>
<keyword evidence="9" id="KW-0539">Nucleus</keyword>
<feature type="domain" description="TFIIB-type" evidence="13">
    <location>
        <begin position="1"/>
        <end position="31"/>
    </location>
</feature>
<dbReference type="InterPro" id="IPR013137">
    <property type="entry name" value="Znf_TFIIB"/>
</dbReference>
<evidence type="ECO:0000256" key="3">
    <source>
        <dbReference type="ARBA" id="ARBA00022723"/>
    </source>
</evidence>
<dbReference type="GO" id="GO:0097550">
    <property type="term" value="C:transcription preinitiation complex"/>
    <property type="evidence" value="ECO:0007669"/>
    <property type="project" value="TreeGrafter"/>
</dbReference>
<evidence type="ECO:0000313" key="16">
    <source>
        <dbReference type="Proteomes" id="UP001059546"/>
    </source>
</evidence>
<evidence type="ECO:0000256" key="7">
    <source>
        <dbReference type="ARBA" id="ARBA00023159"/>
    </source>
</evidence>
<evidence type="ECO:0000256" key="12">
    <source>
        <dbReference type="SAM" id="MobiDB-lite"/>
    </source>
</evidence>
<dbReference type="GO" id="GO:0000126">
    <property type="term" value="C:transcription factor TFIIIB complex"/>
    <property type="evidence" value="ECO:0007669"/>
    <property type="project" value="TreeGrafter"/>
</dbReference>
<keyword evidence="6" id="KW-0805">Transcription regulation</keyword>
<dbReference type="InterPro" id="IPR013150">
    <property type="entry name" value="TFIIB_cyclin"/>
</dbReference>
<dbReference type="SUPFAM" id="SSF47954">
    <property type="entry name" value="Cyclin-like"/>
    <property type="match status" value="2"/>
</dbReference>
<dbReference type="InterPro" id="IPR000812">
    <property type="entry name" value="TFIIB"/>
</dbReference>
<dbReference type="EMBL" id="CP119066">
    <property type="protein sequence ID" value="WEL38603.1"/>
    <property type="molecule type" value="Genomic_DNA"/>
</dbReference>
<evidence type="ECO:0000256" key="8">
    <source>
        <dbReference type="ARBA" id="ARBA00023163"/>
    </source>
</evidence>
<evidence type="ECO:0000259" key="13">
    <source>
        <dbReference type="PROSITE" id="PS51134"/>
    </source>
</evidence>
<dbReference type="CDD" id="cd20553">
    <property type="entry name" value="CYCLIN_TFIIIB90_rpt1"/>
    <property type="match status" value="1"/>
</dbReference>
<dbReference type="GO" id="GO:0000995">
    <property type="term" value="F:RNA polymerase III general transcription initiation factor activity"/>
    <property type="evidence" value="ECO:0007669"/>
    <property type="project" value="TreeGrafter"/>
</dbReference>
<evidence type="ECO:0000313" key="15">
    <source>
        <dbReference type="EMBL" id="WEL38603.1"/>
    </source>
</evidence>